<gene>
    <name evidence="2" type="ORF">NITHO_3760002</name>
</gene>
<evidence type="ECO:0000313" key="2">
    <source>
        <dbReference type="EMBL" id="CCF84673.1"/>
    </source>
</evidence>
<keyword evidence="3" id="KW-1185">Reference proteome</keyword>
<accession>I4EJ11</accession>
<name>I4EJ11_9BACT</name>
<organism evidence="2 3">
    <name type="scientific">Nitrolancea hollandica Lb</name>
    <dbReference type="NCBI Taxonomy" id="1129897"/>
    <lineage>
        <taxon>Bacteria</taxon>
        <taxon>Pseudomonadati</taxon>
        <taxon>Thermomicrobiota</taxon>
        <taxon>Thermomicrobia</taxon>
        <taxon>Sphaerobacterales</taxon>
        <taxon>Sphaerobacterineae</taxon>
        <taxon>Sphaerobacteraceae</taxon>
        <taxon>Nitrolancea</taxon>
    </lineage>
</organism>
<dbReference type="Proteomes" id="UP000004221">
    <property type="component" value="Unassembled WGS sequence"/>
</dbReference>
<evidence type="ECO:0000256" key="1">
    <source>
        <dbReference type="SAM" id="MobiDB-lite"/>
    </source>
</evidence>
<sequence length="62" mass="7043">MPWIWEILTGRVAHKLDHTNDKQALGRQGFGTFSRPFTQGRQNTHGTAGRREAALRSLQRSP</sequence>
<dbReference type="EMBL" id="CAGS01000308">
    <property type="protein sequence ID" value="CCF84673.1"/>
    <property type="molecule type" value="Genomic_DNA"/>
</dbReference>
<feature type="region of interest" description="Disordered" evidence="1">
    <location>
        <begin position="32"/>
        <end position="62"/>
    </location>
</feature>
<evidence type="ECO:0000313" key="3">
    <source>
        <dbReference type="Proteomes" id="UP000004221"/>
    </source>
</evidence>
<proteinExistence type="predicted"/>
<reference evidence="2 3" key="1">
    <citation type="journal article" date="2012" name="ISME J.">
        <title>Nitrification expanded: discovery, physiology and genomics of a nitrite-oxidizing bacterium from the phylum Chloroflexi.</title>
        <authorList>
            <person name="Sorokin D.Y."/>
            <person name="Lucker S."/>
            <person name="Vejmelkova D."/>
            <person name="Kostrikina N.A."/>
            <person name="Kleerebezem R."/>
            <person name="Rijpstra W.I."/>
            <person name="Damste J.S."/>
            <person name="Le Paslier D."/>
            <person name="Muyzer G."/>
            <person name="Wagner M."/>
            <person name="van Loosdrecht M.C."/>
            <person name="Daims H."/>
        </authorList>
    </citation>
    <scope>NUCLEOTIDE SEQUENCE [LARGE SCALE GENOMIC DNA]</scope>
    <source>
        <strain evidence="3">none</strain>
    </source>
</reference>
<dbReference type="AlphaFoldDB" id="I4EJ11"/>
<feature type="compositionally biased region" description="Polar residues" evidence="1">
    <location>
        <begin position="35"/>
        <end position="46"/>
    </location>
</feature>
<comment type="caution">
    <text evidence="2">The sequence shown here is derived from an EMBL/GenBank/DDBJ whole genome shotgun (WGS) entry which is preliminary data.</text>
</comment>
<protein>
    <submittedName>
        <fullName evidence="2">Uncharacterized protein</fullName>
    </submittedName>
</protein>